<dbReference type="EMBL" id="KZ819304">
    <property type="protein sequence ID" value="PWN95487.1"/>
    <property type="molecule type" value="Genomic_DNA"/>
</dbReference>
<dbReference type="AlphaFoldDB" id="A0A316Z130"/>
<name>A0A316Z130_9BASI</name>
<feature type="compositionally biased region" description="Low complexity" evidence="1">
    <location>
        <begin position="100"/>
        <end position="120"/>
    </location>
</feature>
<organism evidence="3 4">
    <name type="scientific">Tilletiopsis washingtonensis</name>
    <dbReference type="NCBI Taxonomy" id="58919"/>
    <lineage>
        <taxon>Eukaryota</taxon>
        <taxon>Fungi</taxon>
        <taxon>Dikarya</taxon>
        <taxon>Basidiomycota</taxon>
        <taxon>Ustilaginomycotina</taxon>
        <taxon>Exobasidiomycetes</taxon>
        <taxon>Entylomatales</taxon>
        <taxon>Entylomatales incertae sedis</taxon>
        <taxon>Tilletiopsis</taxon>
    </lineage>
</organism>
<feature type="region of interest" description="Disordered" evidence="1">
    <location>
        <begin position="153"/>
        <end position="182"/>
    </location>
</feature>
<dbReference type="Pfam" id="PF13889">
    <property type="entry name" value="Chromosome_seg"/>
    <property type="match status" value="1"/>
</dbReference>
<feature type="region of interest" description="Disordered" evidence="1">
    <location>
        <begin position="390"/>
        <end position="413"/>
    </location>
</feature>
<feature type="region of interest" description="Disordered" evidence="1">
    <location>
        <begin position="432"/>
        <end position="452"/>
    </location>
</feature>
<dbReference type="InterPro" id="IPR051506">
    <property type="entry name" value="ATOS_Transcription_Regulators"/>
</dbReference>
<feature type="compositionally biased region" description="Basic residues" evidence="1">
    <location>
        <begin position="614"/>
        <end position="625"/>
    </location>
</feature>
<feature type="region of interest" description="Disordered" evidence="1">
    <location>
        <begin position="1"/>
        <end position="125"/>
    </location>
</feature>
<dbReference type="Pfam" id="PF13915">
    <property type="entry name" value="DUF4210"/>
    <property type="match status" value="1"/>
</dbReference>
<feature type="compositionally biased region" description="Low complexity" evidence="1">
    <location>
        <begin position="742"/>
        <end position="786"/>
    </location>
</feature>
<feature type="compositionally biased region" description="Low complexity" evidence="1">
    <location>
        <begin position="708"/>
        <end position="718"/>
    </location>
</feature>
<feature type="compositionally biased region" description="Polar residues" evidence="1">
    <location>
        <begin position="836"/>
        <end position="845"/>
    </location>
</feature>
<evidence type="ECO:0000256" key="1">
    <source>
        <dbReference type="SAM" id="MobiDB-lite"/>
    </source>
</evidence>
<protein>
    <recommendedName>
        <fullName evidence="2">Atos-like conserved domain-containing protein</fullName>
    </recommendedName>
</protein>
<feature type="compositionally biased region" description="Pro residues" evidence="1">
    <location>
        <begin position="1"/>
        <end position="12"/>
    </location>
</feature>
<evidence type="ECO:0000313" key="4">
    <source>
        <dbReference type="Proteomes" id="UP000245946"/>
    </source>
</evidence>
<keyword evidence="4" id="KW-1185">Reference proteome</keyword>
<dbReference type="SMART" id="SM01177">
    <property type="entry name" value="DUF4210"/>
    <property type="match status" value="1"/>
</dbReference>
<feature type="compositionally biased region" description="Low complexity" evidence="1">
    <location>
        <begin position="578"/>
        <end position="589"/>
    </location>
</feature>
<feature type="region of interest" description="Disordered" evidence="1">
    <location>
        <begin position="482"/>
        <end position="786"/>
    </location>
</feature>
<dbReference type="Proteomes" id="UP000245946">
    <property type="component" value="Unassembled WGS sequence"/>
</dbReference>
<accession>A0A316Z130</accession>
<dbReference type="PANTHER" id="PTHR13199:SF11">
    <property type="entry name" value="PROTEIN ATOSSA"/>
    <property type="match status" value="1"/>
</dbReference>
<dbReference type="RefSeq" id="XP_025595766.1">
    <property type="nucleotide sequence ID" value="XM_025739133.1"/>
</dbReference>
<dbReference type="STRING" id="58919.A0A316Z130"/>
<reference evidence="3 4" key="1">
    <citation type="journal article" date="2018" name="Mol. Biol. Evol.">
        <title>Broad Genomic Sampling Reveals a Smut Pathogenic Ancestry of the Fungal Clade Ustilaginomycotina.</title>
        <authorList>
            <person name="Kijpornyongpan T."/>
            <person name="Mondo S.J."/>
            <person name="Barry K."/>
            <person name="Sandor L."/>
            <person name="Lee J."/>
            <person name="Lipzen A."/>
            <person name="Pangilinan J."/>
            <person name="LaButti K."/>
            <person name="Hainaut M."/>
            <person name="Henrissat B."/>
            <person name="Grigoriev I.V."/>
            <person name="Spatafora J.W."/>
            <person name="Aime M.C."/>
        </authorList>
    </citation>
    <scope>NUCLEOTIDE SEQUENCE [LARGE SCALE GENOMIC DNA]</scope>
    <source>
        <strain evidence="3 4">MCA 4186</strain>
    </source>
</reference>
<evidence type="ECO:0000259" key="2">
    <source>
        <dbReference type="SMART" id="SM01177"/>
    </source>
</evidence>
<feature type="compositionally biased region" description="Polar residues" evidence="1">
    <location>
        <begin position="172"/>
        <end position="182"/>
    </location>
</feature>
<sequence length="940" mass="96228">MVAPTVPAPRSPLVPRELSEASGSSSGDMRHTKRTASLSPSPLLSSPGRWPSDAVSPRRLAPAAHPHSPRETSPLASPPRWGSHAAPRRAHSELSGLAVGMSSSSDGSNSSGSLSSAPRSFARSVSNPTPLAGALAGGARHLSVSPPCAFSPFGSSSASSSPSSLARRRMSTPGSPQCASSSFVGSYEESLLSGRMSSVPSRPLLFAAELGVLGAAAGSAARRCPPHVALEFPAHFYSLEGVAAAPVSSKPSQHSPYVGTIDLEAHYVGRLLGLDAAQRPPGADATELLARAAAEAKASHGEWAPHLEAPLMASVGAAAPVPGRSGSDAGAAPVFPGYRVPPQGQVQLMIQNAERTAVKLFLVPYDLRDMPPGTKTFVRQKCLALPAVTAPASPAAPGSPRSSPAANARQSTAAARDTLRFAVHLQFCSPPATARSKGAQDSAADGSTSSTRTAPRIYLHKAIRVVFTARACDVHERTSVVTETPGGSRRGAEMYAPYAGPGETWREARRQAKKAQLRKERLAEEEEAWKRLNGPMPRDIPTAASRAGTPMELDAGLPGADRGTQDSAAASPLPPTPSGAASASSSASSTDDTGKPPSTPVCFPAATTDDGLSHRVRRNGGHKVRSTPPAAIAAETRTEEQARPTSPSHERASEAQPLRADNAQEMETSRDRALLEAWSATLRRAPPSYVATSSSNGAGARPASPAGMRPTSPTTRRPLSPPMLLPATQSGTPHTSPRKARSSSNTSAGSSSSAAAPPTFATQSTAATSTPHQLLSPSRSASPAPPAQLHALLAHGLMASVEDLSLSLSAVDEDAASTNGAGGTASRPSLGRRVSSAGSAVSGNESDGRAPSPSGLRARALLAATPMRARSGSAAAVRSSRGAHQDASASDAAAGQRRLRAGSLLAVGASEEQADAAGRRLATARQRGASLGEPTIEDRQ</sequence>
<feature type="region of interest" description="Disordered" evidence="1">
    <location>
        <begin position="815"/>
        <end position="940"/>
    </location>
</feature>
<dbReference type="OrthoDB" id="8625101at2759"/>
<dbReference type="GeneID" id="37266679"/>
<feature type="domain" description="Atos-like conserved" evidence="2">
    <location>
        <begin position="183"/>
        <end position="258"/>
    </location>
</feature>
<feature type="compositionally biased region" description="Low complexity" evidence="1">
    <location>
        <begin position="153"/>
        <end position="164"/>
    </location>
</feature>
<proteinExistence type="predicted"/>
<dbReference type="InterPro" id="IPR033473">
    <property type="entry name" value="Atos-like_C"/>
</dbReference>
<feature type="compositionally biased region" description="Low complexity" evidence="1">
    <location>
        <begin position="37"/>
        <end position="47"/>
    </location>
</feature>
<dbReference type="PANTHER" id="PTHR13199">
    <property type="entry name" value="GH03947P"/>
    <property type="match status" value="1"/>
</dbReference>
<evidence type="ECO:0000313" key="3">
    <source>
        <dbReference type="EMBL" id="PWN95487.1"/>
    </source>
</evidence>
<feature type="compositionally biased region" description="Low complexity" evidence="1">
    <location>
        <begin position="868"/>
        <end position="896"/>
    </location>
</feature>
<gene>
    <name evidence="3" type="ORF">FA09DRAFT_141933</name>
</gene>
<feature type="compositionally biased region" description="Basic and acidic residues" evidence="1">
    <location>
        <begin position="636"/>
        <end position="653"/>
    </location>
</feature>
<dbReference type="InterPro" id="IPR025261">
    <property type="entry name" value="Atos-like_cons_dom"/>
</dbReference>